<dbReference type="Pfam" id="PF03995">
    <property type="entry name" value="Inhibitor_I36"/>
    <property type="match status" value="1"/>
</dbReference>
<evidence type="ECO:0000256" key="1">
    <source>
        <dbReference type="SAM" id="SignalP"/>
    </source>
</evidence>
<proteinExistence type="predicted"/>
<protein>
    <submittedName>
        <fullName evidence="2">Peptidase inhibitor family I36 protein</fullName>
    </submittedName>
</protein>
<dbReference type="RefSeq" id="WP_031022738.1">
    <property type="nucleotide sequence ID" value="NZ_CP163433.1"/>
</dbReference>
<organism evidence="2">
    <name type="scientific">Streptomyces sp. R17</name>
    <dbReference type="NCBI Taxonomy" id="3238626"/>
    <lineage>
        <taxon>Bacteria</taxon>
        <taxon>Bacillati</taxon>
        <taxon>Actinomycetota</taxon>
        <taxon>Actinomycetes</taxon>
        <taxon>Kitasatosporales</taxon>
        <taxon>Streptomycetaceae</taxon>
        <taxon>Streptomyces</taxon>
    </lineage>
</organism>
<feature type="chain" id="PRO_5044208225" evidence="1">
    <location>
        <begin position="29"/>
        <end position="130"/>
    </location>
</feature>
<dbReference type="InterPro" id="IPR011024">
    <property type="entry name" value="G_crystallin-like"/>
</dbReference>
<evidence type="ECO:0000313" key="2">
    <source>
        <dbReference type="EMBL" id="XDQ17625.1"/>
    </source>
</evidence>
<reference evidence="2" key="1">
    <citation type="submission" date="2024-07" db="EMBL/GenBank/DDBJ databases">
        <authorList>
            <person name="Yu S.T."/>
        </authorList>
    </citation>
    <scope>NUCLEOTIDE SEQUENCE</scope>
    <source>
        <strain evidence="2">R17</strain>
    </source>
</reference>
<dbReference type="EMBL" id="CP163433">
    <property type="protein sequence ID" value="XDQ17625.1"/>
    <property type="molecule type" value="Genomic_DNA"/>
</dbReference>
<sequence length="130" mass="13668">MIRLRKRLTTALVSAGAVAALLTGGVGAAPGASAASSDCPRSLSESPLCLFDGKNFQGRMLKFPAYGCVNLASPYGFDNRAESFINNTHHRAVLYYGANCSGTKVDVAPRSASSDLGPAKNQISSLRIFR</sequence>
<keyword evidence="1" id="KW-0732">Signal</keyword>
<dbReference type="SUPFAM" id="SSF49695">
    <property type="entry name" value="gamma-Crystallin-like"/>
    <property type="match status" value="1"/>
</dbReference>
<accession>A0AB39NGE8</accession>
<dbReference type="AlphaFoldDB" id="A0AB39NGE8"/>
<gene>
    <name evidence="2" type="ORF">AB5J48_05515</name>
</gene>
<feature type="signal peptide" evidence="1">
    <location>
        <begin position="1"/>
        <end position="28"/>
    </location>
</feature>
<dbReference type="Gene3D" id="2.60.20.10">
    <property type="entry name" value="Crystallins"/>
    <property type="match status" value="1"/>
</dbReference>
<dbReference type="GeneID" id="303247003"/>
<name>A0AB39NGE8_9ACTN</name>